<evidence type="ECO:0000256" key="13">
    <source>
        <dbReference type="ARBA" id="ARBA00022918"/>
    </source>
</evidence>
<dbReference type="InterPro" id="IPR036397">
    <property type="entry name" value="RNaseH_sf"/>
</dbReference>
<dbReference type="Proteomes" id="UP001075354">
    <property type="component" value="Chromosome 10"/>
</dbReference>
<keyword evidence="15" id="KW-0917">Virion maturation</keyword>
<dbReference type="GO" id="GO:0042575">
    <property type="term" value="C:DNA polymerase complex"/>
    <property type="evidence" value="ECO:0007669"/>
    <property type="project" value="UniProtKB-ARBA"/>
</dbReference>
<evidence type="ECO:0000256" key="3">
    <source>
        <dbReference type="ARBA" id="ARBA00022670"/>
    </source>
</evidence>
<dbReference type="AlphaFoldDB" id="A0AAV7XFD1"/>
<feature type="region of interest" description="Disordered" evidence="19">
    <location>
        <begin position="213"/>
        <end position="238"/>
    </location>
</feature>
<dbReference type="GO" id="GO:0003887">
    <property type="term" value="F:DNA-directed DNA polymerase activity"/>
    <property type="evidence" value="ECO:0007669"/>
    <property type="project" value="UniProtKB-KW"/>
</dbReference>
<dbReference type="GO" id="GO:0004519">
    <property type="term" value="F:endonuclease activity"/>
    <property type="evidence" value="ECO:0007669"/>
    <property type="project" value="UniProtKB-KW"/>
</dbReference>
<evidence type="ECO:0000256" key="8">
    <source>
        <dbReference type="ARBA" id="ARBA00022759"/>
    </source>
</evidence>
<keyword evidence="11" id="KW-0460">Magnesium</keyword>
<evidence type="ECO:0000256" key="6">
    <source>
        <dbReference type="ARBA" id="ARBA00022741"/>
    </source>
</evidence>
<keyword evidence="17" id="KW-0511">Multifunctional enzyme</keyword>
<dbReference type="Pfam" id="PF00665">
    <property type="entry name" value="rve"/>
    <property type="match status" value="1"/>
</dbReference>
<accession>A0AAV7XFD1</accession>
<keyword evidence="14" id="KW-0808">Transferase</keyword>
<keyword evidence="23" id="KW-1185">Reference proteome</keyword>
<feature type="domain" description="CCHC-type" evidence="20">
    <location>
        <begin position="249"/>
        <end position="264"/>
    </location>
</feature>
<dbReference type="PANTHER" id="PTHR42648">
    <property type="entry name" value="TRANSPOSASE, PUTATIVE-RELATED"/>
    <property type="match status" value="1"/>
</dbReference>
<keyword evidence="8" id="KW-0255">Endonuclease</keyword>
<dbReference type="EMBL" id="JAPTSV010000010">
    <property type="protein sequence ID" value="KAJ1523108.1"/>
    <property type="molecule type" value="Genomic_DNA"/>
</dbReference>
<sequence>MALSDENKEEFKACPKLDGTNFYEWRFKFKALCLKNSCWEAIEGYDEDDEDDETPQREKRKIENKCVGLLIRSVSDAYHDIIEECETVKGAYETLTRECTNYTALHIAEFLDELVSVKKTDKITVQEYISQINSHNKKLKESKQIILPDSAIAGLYLRGLRHNKKYEAFLRSIELGENDFTTTKIRSKLILEELREKSGKEKEEESAVALKVQNKAKGKFQKNNPKKNEETKTEDPKKKETKFQRVVFCFVCGEKGHISRDCPKAKEEDEAETKRKKSEAKVVTRPYKALCARKHNQEGKGRVLLNISAECGGFDLEIQDVLYVPKLQDNLMSQGVFQRKGMKIVSYGENTQIYDGDELFLKCHLIGTLTFITTANSESIDELRERYVSEEKKASFVSTEVWHNRLGHLHKGALLKIQPIAEKGNIKMDEDCEICIKGKMKRSNFPKERESKTIAILERIHSDVGGPIKPKSLGGGRYFVSFTDDFSNYTTVEVMKKKNEVFKLFKKYQNRVELQHERKIVEFQSDNGTEYVNEDFKEHFENCGIFHRRTVPGTPSQNGKAERLNLTLMNSENDTSSEDEAQYTFHQERRQEEDEEEEVGQDPSSEEEENEEDEEGSENSDSNYEDPLEDLSEIDEAGEVPEERREERREEPRRTVKRDHHGKVVKFKARLVAQGFRQIAAVDFEETYSPVMRRRCLRILIAIAVENDWEIHQVDVIAAYLNSPLDVPVYMEQPLRYEEGGKSFICKLKKSLYGLKQSGRNWNGYLHECLIKIGLIQCESDPCVYYQQDIIVGIHVDDMLVVGQWRSQRVRVRARSEMESHCVPEEIKIKDLGPASLILSVRVTRKTDRSVKIDQNQYVEKVLEEFEAEDLFGHPAPLPSKMERREHQNEENEFDDTKYRQAIGCILYAAGGTRPDLAYAVSRQSQYCESPTKQDWKNIEHILGYMKTTKRYGIHYSKSGNPTEVYVDADYAGDPADAVSVSGYIVKLANGAISWRSKKQTLPKNSSEDREEQPIVAASTTHSEYYALYEATIEVEWLIQLLTELGQGDLVKKPVKIHVDNVGAMKVAMREDHSERTKNIHWRPKLAVH</sequence>
<dbReference type="Gene3D" id="4.10.60.10">
    <property type="entry name" value="Zinc finger, CCHC-type"/>
    <property type="match status" value="1"/>
</dbReference>
<keyword evidence="3" id="KW-0645">Protease</keyword>
<evidence type="ECO:0000256" key="18">
    <source>
        <dbReference type="PROSITE-ProRule" id="PRU00047"/>
    </source>
</evidence>
<keyword evidence="6" id="KW-0547">Nucleotide-binding</keyword>
<evidence type="ECO:0000259" key="20">
    <source>
        <dbReference type="PROSITE" id="PS50158"/>
    </source>
</evidence>
<evidence type="ECO:0000256" key="11">
    <source>
        <dbReference type="ARBA" id="ARBA00022842"/>
    </source>
</evidence>
<protein>
    <recommendedName>
        <fullName evidence="24">Retrovirus-related Pol polyprotein from transposon TNT 1-94</fullName>
    </recommendedName>
</protein>
<dbReference type="SMART" id="SM00343">
    <property type="entry name" value="ZnF_C2HC"/>
    <property type="match status" value="1"/>
</dbReference>
<keyword evidence="14" id="KW-0548">Nucleotidyltransferase</keyword>
<dbReference type="GO" id="GO:0015074">
    <property type="term" value="P:DNA integration"/>
    <property type="evidence" value="ECO:0007669"/>
    <property type="project" value="UniProtKB-KW"/>
</dbReference>
<keyword evidence="2" id="KW-1188">Viral release from host cell</keyword>
<evidence type="ECO:0000256" key="9">
    <source>
        <dbReference type="ARBA" id="ARBA00022801"/>
    </source>
</evidence>
<dbReference type="GO" id="GO:0005524">
    <property type="term" value="F:ATP binding"/>
    <property type="evidence" value="ECO:0007669"/>
    <property type="project" value="UniProtKB-KW"/>
</dbReference>
<evidence type="ECO:0000256" key="17">
    <source>
        <dbReference type="ARBA" id="ARBA00023268"/>
    </source>
</evidence>
<feature type="region of interest" description="Disordered" evidence="19">
    <location>
        <begin position="569"/>
        <end position="657"/>
    </location>
</feature>
<feature type="compositionally biased region" description="Basic and acidic residues" evidence="19">
    <location>
        <begin position="641"/>
        <end position="654"/>
    </location>
</feature>
<dbReference type="PROSITE" id="PS50158">
    <property type="entry name" value="ZF_CCHC"/>
    <property type="match status" value="1"/>
</dbReference>
<dbReference type="PROSITE" id="PS50994">
    <property type="entry name" value="INTEGRASE"/>
    <property type="match status" value="1"/>
</dbReference>
<dbReference type="InterPro" id="IPR012337">
    <property type="entry name" value="RNaseH-like_sf"/>
</dbReference>
<evidence type="ECO:0008006" key="24">
    <source>
        <dbReference type="Google" id="ProtNLM"/>
    </source>
</evidence>
<feature type="compositionally biased region" description="Acidic residues" evidence="19">
    <location>
        <begin position="593"/>
        <end position="640"/>
    </location>
</feature>
<dbReference type="GO" id="GO:0003676">
    <property type="term" value="F:nucleic acid binding"/>
    <property type="evidence" value="ECO:0007669"/>
    <property type="project" value="InterPro"/>
</dbReference>
<evidence type="ECO:0000256" key="7">
    <source>
        <dbReference type="ARBA" id="ARBA00022750"/>
    </source>
</evidence>
<dbReference type="SUPFAM" id="SSF57756">
    <property type="entry name" value="Retrovirus zinc finger-like domains"/>
    <property type="match status" value="1"/>
</dbReference>
<dbReference type="GO" id="GO:0006508">
    <property type="term" value="P:proteolysis"/>
    <property type="evidence" value="ECO:0007669"/>
    <property type="project" value="UniProtKB-KW"/>
</dbReference>
<dbReference type="InterPro" id="IPR039537">
    <property type="entry name" value="Retrotran_Ty1/copia-like"/>
</dbReference>
<dbReference type="InterPro" id="IPR025724">
    <property type="entry name" value="GAG-pre-integrase_dom"/>
</dbReference>
<dbReference type="InterPro" id="IPR054722">
    <property type="entry name" value="PolX-like_BBD"/>
</dbReference>
<dbReference type="Pfam" id="PF13976">
    <property type="entry name" value="gag_pre-integrs"/>
    <property type="match status" value="1"/>
</dbReference>
<keyword evidence="13" id="KW-0695">RNA-directed DNA polymerase</keyword>
<feature type="compositionally biased region" description="Basic and acidic residues" evidence="19">
    <location>
        <begin position="226"/>
        <end position="238"/>
    </location>
</feature>
<evidence type="ECO:0000256" key="14">
    <source>
        <dbReference type="ARBA" id="ARBA00022932"/>
    </source>
</evidence>
<organism evidence="22 23">
    <name type="scientific">Megalurothrips usitatus</name>
    <name type="common">bean blossom thrips</name>
    <dbReference type="NCBI Taxonomy" id="439358"/>
    <lineage>
        <taxon>Eukaryota</taxon>
        <taxon>Metazoa</taxon>
        <taxon>Ecdysozoa</taxon>
        <taxon>Arthropoda</taxon>
        <taxon>Hexapoda</taxon>
        <taxon>Insecta</taxon>
        <taxon>Pterygota</taxon>
        <taxon>Neoptera</taxon>
        <taxon>Paraneoptera</taxon>
        <taxon>Thysanoptera</taxon>
        <taxon>Terebrantia</taxon>
        <taxon>Thripoidea</taxon>
        <taxon>Thripidae</taxon>
        <taxon>Megalurothrips</taxon>
    </lineage>
</organism>
<dbReference type="SUPFAM" id="SSF53098">
    <property type="entry name" value="Ribonuclease H-like"/>
    <property type="match status" value="1"/>
</dbReference>
<evidence type="ECO:0000313" key="23">
    <source>
        <dbReference type="Proteomes" id="UP001075354"/>
    </source>
</evidence>
<name>A0AAV7XFD1_9NEOP</name>
<dbReference type="GO" id="GO:0004190">
    <property type="term" value="F:aspartic-type endopeptidase activity"/>
    <property type="evidence" value="ECO:0007669"/>
    <property type="project" value="UniProtKB-KW"/>
</dbReference>
<evidence type="ECO:0000256" key="2">
    <source>
        <dbReference type="ARBA" id="ARBA00022612"/>
    </source>
</evidence>
<evidence type="ECO:0000256" key="15">
    <source>
        <dbReference type="ARBA" id="ARBA00023113"/>
    </source>
</evidence>
<dbReference type="InterPro" id="IPR013103">
    <property type="entry name" value="RVT_2"/>
</dbReference>
<dbReference type="CDD" id="cd09272">
    <property type="entry name" value="RNase_HI_RT_Ty1"/>
    <property type="match status" value="1"/>
</dbReference>
<proteinExistence type="predicted"/>
<feature type="region of interest" description="Disordered" evidence="19">
    <location>
        <begin position="259"/>
        <end position="278"/>
    </location>
</feature>
<evidence type="ECO:0000256" key="1">
    <source>
        <dbReference type="ARBA" id="ARBA00002180"/>
    </source>
</evidence>
<reference evidence="22" key="1">
    <citation type="submission" date="2022-12" db="EMBL/GenBank/DDBJ databases">
        <title>Chromosome-level genome assembly of the bean flower thrips Megalurothrips usitatus.</title>
        <authorList>
            <person name="Ma L."/>
            <person name="Liu Q."/>
            <person name="Li H."/>
            <person name="Cai W."/>
        </authorList>
    </citation>
    <scope>NUCLEOTIDE SEQUENCE</scope>
    <source>
        <strain evidence="22">Cailab_2022a</strain>
    </source>
</reference>
<dbReference type="InterPro" id="IPR001878">
    <property type="entry name" value="Znf_CCHC"/>
</dbReference>
<dbReference type="Pfam" id="PF22936">
    <property type="entry name" value="Pol_BBD"/>
    <property type="match status" value="1"/>
</dbReference>
<dbReference type="PANTHER" id="PTHR42648:SF11">
    <property type="entry name" value="TRANSPOSON TY4-P GAG-POL POLYPROTEIN"/>
    <property type="match status" value="1"/>
</dbReference>
<dbReference type="GO" id="GO:0003964">
    <property type="term" value="F:RNA-directed DNA polymerase activity"/>
    <property type="evidence" value="ECO:0007669"/>
    <property type="project" value="UniProtKB-KW"/>
</dbReference>
<comment type="function">
    <text evidence="1">The aspartyl protease (PR) mediates the proteolytic cleavages of the Gag and Gag-Pol polyproteins after assembly of the VLP.</text>
</comment>
<dbReference type="Pfam" id="PF07727">
    <property type="entry name" value="RVT_2"/>
    <property type="match status" value="1"/>
</dbReference>
<evidence type="ECO:0000256" key="10">
    <source>
        <dbReference type="ARBA" id="ARBA00022840"/>
    </source>
</evidence>
<keyword evidence="5" id="KW-0479">Metal-binding</keyword>
<feature type="domain" description="Integrase catalytic" evidence="21">
    <location>
        <begin position="442"/>
        <end position="570"/>
    </location>
</feature>
<evidence type="ECO:0000256" key="4">
    <source>
        <dbReference type="ARBA" id="ARBA00022722"/>
    </source>
</evidence>
<dbReference type="Pfam" id="PF14223">
    <property type="entry name" value="Retrotran_gag_2"/>
    <property type="match status" value="1"/>
</dbReference>
<dbReference type="Pfam" id="PF00098">
    <property type="entry name" value="zf-CCHC"/>
    <property type="match status" value="1"/>
</dbReference>
<keyword evidence="10" id="KW-0067">ATP-binding</keyword>
<keyword evidence="18" id="KW-0862">Zinc</keyword>
<evidence type="ECO:0000259" key="21">
    <source>
        <dbReference type="PROSITE" id="PS50994"/>
    </source>
</evidence>
<dbReference type="SUPFAM" id="SSF56672">
    <property type="entry name" value="DNA/RNA polymerases"/>
    <property type="match status" value="1"/>
</dbReference>
<dbReference type="InterPro" id="IPR043502">
    <property type="entry name" value="DNA/RNA_pol_sf"/>
</dbReference>
<comment type="caution">
    <text evidence="22">The sequence shown here is derived from an EMBL/GenBank/DDBJ whole genome shotgun (WGS) entry which is preliminary data.</text>
</comment>
<dbReference type="InterPro" id="IPR036875">
    <property type="entry name" value="Znf_CCHC_sf"/>
</dbReference>
<keyword evidence="7" id="KW-0064">Aspartyl protease</keyword>
<evidence type="ECO:0000256" key="19">
    <source>
        <dbReference type="SAM" id="MobiDB-lite"/>
    </source>
</evidence>
<keyword evidence="12" id="KW-0229">DNA integration</keyword>
<keyword evidence="16" id="KW-0233">DNA recombination</keyword>
<dbReference type="GO" id="GO:0008270">
    <property type="term" value="F:zinc ion binding"/>
    <property type="evidence" value="ECO:0007669"/>
    <property type="project" value="UniProtKB-KW"/>
</dbReference>
<keyword evidence="9" id="KW-0378">Hydrolase</keyword>
<evidence type="ECO:0000313" key="22">
    <source>
        <dbReference type="EMBL" id="KAJ1523108.1"/>
    </source>
</evidence>
<evidence type="ECO:0000256" key="12">
    <source>
        <dbReference type="ARBA" id="ARBA00022908"/>
    </source>
</evidence>
<gene>
    <name evidence="22" type="ORF">ONE63_001001</name>
</gene>
<dbReference type="GO" id="GO:0006310">
    <property type="term" value="P:DNA recombination"/>
    <property type="evidence" value="ECO:0007669"/>
    <property type="project" value="UniProtKB-KW"/>
</dbReference>
<dbReference type="Gene3D" id="3.30.420.10">
    <property type="entry name" value="Ribonuclease H-like superfamily/Ribonuclease H"/>
    <property type="match status" value="1"/>
</dbReference>
<dbReference type="InterPro" id="IPR001584">
    <property type="entry name" value="Integrase_cat-core"/>
</dbReference>
<keyword evidence="4" id="KW-0540">Nuclease</keyword>
<evidence type="ECO:0000256" key="5">
    <source>
        <dbReference type="ARBA" id="ARBA00022723"/>
    </source>
</evidence>
<keyword evidence="18" id="KW-0863">Zinc-finger</keyword>
<keyword evidence="14" id="KW-0239">DNA-directed DNA polymerase</keyword>
<evidence type="ECO:0000256" key="16">
    <source>
        <dbReference type="ARBA" id="ARBA00023172"/>
    </source>
</evidence>